<evidence type="ECO:0000259" key="9">
    <source>
        <dbReference type="Pfam" id="PF07715"/>
    </source>
</evidence>
<reference evidence="10" key="1">
    <citation type="submission" date="2021-03" db="EMBL/GenBank/DDBJ databases">
        <title>Fibrella sp. HMF5335 genome sequencing and assembly.</title>
        <authorList>
            <person name="Kang H."/>
            <person name="Kim H."/>
            <person name="Bae S."/>
            <person name="Joh K."/>
        </authorList>
    </citation>
    <scope>NUCLEOTIDE SEQUENCE</scope>
    <source>
        <strain evidence="10">HMF5335</strain>
    </source>
</reference>
<evidence type="ECO:0000256" key="4">
    <source>
        <dbReference type="ARBA" id="ARBA00022692"/>
    </source>
</evidence>
<proteinExistence type="inferred from homology"/>
<dbReference type="Gene3D" id="2.60.40.1120">
    <property type="entry name" value="Carboxypeptidase-like, regulatory domain"/>
    <property type="match status" value="1"/>
</dbReference>
<sequence length="998" mass="108721">MKNLLLFLLFCVTLLVTPALAQERRVTGRVTSADDNAGIPGATIQVKGTTRGAQTDASGNYSVLIPPQGNVLVISYVGLATQEIIIGNQSEINVALANDSRSLNEVVVTGYGTQQRRDVTGSSASIKAAEISNLPVQTFEQALQGRAPGVQVTQSSGKLGAGLQIRVRGAASISAGNEPLYVIDGIPITSQDVGTTTTEPYSPLADIDPNDIESIDILKDASASAIYGSRASNGVVLVTTKKGKAGRTNVNIGYYTGFSDPTRLRKFLNRDQYIELFSEAATNSNIDPDDPNDGFPGAGLDRKSTANEDWSRAAFQRGTINQLNFNVNGGNDKTQFYLSGSTNKQIGIIKANDFQRNNLLLNLNHIASDRLSFGAKFSIARTINNKTPDDNDFANPVQLNAIPPIQFIIDPATGELNNRTLYYNALIEVTDATNRAISYRSFGNLNGTLRLAKGLNFRSEFGYDLLNQQEEIYRTRRTESGAPTGFGYQNQIRSINWTTNNTVSYLNTFGDHAIDALAGITYQEQNIQDASASGRGFPNDQFKKLASAARIVGGSSSETGFSLFSYIARFNYRFRERYLLSLSGRVDGSSRFGASNRYGVFPAVSAGWLIHEENFLKGNQTLSLLKLRASYGLTGNSEIGNFSSRGLYSAVFYADQAGIRPSQLPNPNLGWETSAQVDIGLEFGILRNRLNGQIDVYSKDTRDLLLNRPLPGVNGFTTIAQNVGSLRNRGIEFSFTSQNLVKAFRWSTNFNISLNRNTVTKLNGQPIEPGSRFLGRVAVGEPLGYFYGKKFLGADPQTGDAIYEGADGKPTNDYAAAISTKVGDPNPKFIGGVTNTLSYKGVELSFFFQGVFGNSLYNVAGFYQSVSADYFDNQTLDQLNRWQKPGDITQVPQVRLYGANGSQPSSRWVQDGSFVRLKTVSLGYSIPASLLKKVYLQTARVYATGLNLLTFTKYTGYDPEVNTQYASVSNQAANVTLGHDFYTPPQQRTITFGINIGF</sequence>
<dbReference type="FunFam" id="2.170.130.10:FF:000008">
    <property type="entry name" value="SusC/RagA family TonB-linked outer membrane protein"/>
    <property type="match status" value="1"/>
</dbReference>
<keyword evidence="11" id="KW-1185">Reference proteome</keyword>
<keyword evidence="8" id="KW-0732">Signal</keyword>
<comment type="caution">
    <text evidence="10">The sequence shown here is derived from an EMBL/GenBank/DDBJ whole genome shotgun (WGS) entry which is preliminary data.</text>
</comment>
<dbReference type="NCBIfam" id="TIGR04056">
    <property type="entry name" value="OMP_RagA_SusC"/>
    <property type="match status" value="1"/>
</dbReference>
<feature type="chain" id="PRO_5037001344" evidence="8">
    <location>
        <begin position="22"/>
        <end position="998"/>
    </location>
</feature>
<feature type="domain" description="TonB-dependent receptor plug" evidence="9">
    <location>
        <begin position="116"/>
        <end position="235"/>
    </location>
</feature>
<dbReference type="AlphaFoldDB" id="A0A939GGZ9"/>
<dbReference type="InterPro" id="IPR008969">
    <property type="entry name" value="CarboxyPept-like_regulatory"/>
</dbReference>
<dbReference type="InterPro" id="IPR023996">
    <property type="entry name" value="TonB-dep_OMP_SusC/RagA"/>
</dbReference>
<dbReference type="Gene3D" id="2.170.130.10">
    <property type="entry name" value="TonB-dependent receptor, plug domain"/>
    <property type="match status" value="1"/>
</dbReference>
<dbReference type="PROSITE" id="PS52016">
    <property type="entry name" value="TONB_DEPENDENT_REC_3"/>
    <property type="match status" value="1"/>
</dbReference>
<protein>
    <submittedName>
        <fullName evidence="10">TonB-dependent receptor</fullName>
    </submittedName>
</protein>
<dbReference type="Gene3D" id="2.40.170.20">
    <property type="entry name" value="TonB-dependent receptor, beta-barrel domain"/>
    <property type="match status" value="1"/>
</dbReference>
<dbReference type="InterPro" id="IPR039426">
    <property type="entry name" value="TonB-dep_rcpt-like"/>
</dbReference>
<evidence type="ECO:0000313" key="10">
    <source>
        <dbReference type="EMBL" id="MBO0936288.1"/>
    </source>
</evidence>
<evidence type="ECO:0000256" key="3">
    <source>
        <dbReference type="ARBA" id="ARBA00022452"/>
    </source>
</evidence>
<comment type="subcellular location">
    <subcellularLocation>
        <location evidence="1 7">Cell outer membrane</location>
        <topology evidence="1 7">Multi-pass membrane protein</topology>
    </subcellularLocation>
</comment>
<organism evidence="10 11">
    <name type="scientific">Fibrella rubiginis</name>
    <dbReference type="NCBI Taxonomy" id="2817060"/>
    <lineage>
        <taxon>Bacteria</taxon>
        <taxon>Pseudomonadati</taxon>
        <taxon>Bacteroidota</taxon>
        <taxon>Cytophagia</taxon>
        <taxon>Cytophagales</taxon>
        <taxon>Spirosomataceae</taxon>
        <taxon>Fibrella</taxon>
    </lineage>
</organism>
<evidence type="ECO:0000256" key="5">
    <source>
        <dbReference type="ARBA" id="ARBA00023136"/>
    </source>
</evidence>
<comment type="similarity">
    <text evidence="7">Belongs to the TonB-dependent receptor family.</text>
</comment>
<dbReference type="RefSeq" id="WP_207363856.1">
    <property type="nucleotide sequence ID" value="NZ_JAFMYV010000003.1"/>
</dbReference>
<keyword evidence="4 7" id="KW-0812">Transmembrane</keyword>
<keyword evidence="3 7" id="KW-1134">Transmembrane beta strand</keyword>
<dbReference type="Proteomes" id="UP000664034">
    <property type="component" value="Unassembled WGS sequence"/>
</dbReference>
<dbReference type="InterPro" id="IPR012910">
    <property type="entry name" value="Plug_dom"/>
</dbReference>
<keyword evidence="6 7" id="KW-0998">Cell outer membrane</keyword>
<accession>A0A939GGZ9</accession>
<dbReference type="InterPro" id="IPR023997">
    <property type="entry name" value="TonB-dep_OMP_SusC/RagA_CS"/>
</dbReference>
<dbReference type="SUPFAM" id="SSF49464">
    <property type="entry name" value="Carboxypeptidase regulatory domain-like"/>
    <property type="match status" value="1"/>
</dbReference>
<evidence type="ECO:0000256" key="8">
    <source>
        <dbReference type="SAM" id="SignalP"/>
    </source>
</evidence>
<dbReference type="InterPro" id="IPR037066">
    <property type="entry name" value="Plug_dom_sf"/>
</dbReference>
<evidence type="ECO:0000313" key="11">
    <source>
        <dbReference type="Proteomes" id="UP000664034"/>
    </source>
</evidence>
<feature type="signal peptide" evidence="8">
    <location>
        <begin position="1"/>
        <end position="21"/>
    </location>
</feature>
<dbReference type="InterPro" id="IPR036942">
    <property type="entry name" value="Beta-barrel_TonB_sf"/>
</dbReference>
<keyword evidence="2 7" id="KW-0813">Transport</keyword>
<keyword evidence="10" id="KW-0675">Receptor</keyword>
<name>A0A939GGZ9_9BACT</name>
<dbReference type="SUPFAM" id="SSF56935">
    <property type="entry name" value="Porins"/>
    <property type="match status" value="1"/>
</dbReference>
<evidence type="ECO:0000256" key="7">
    <source>
        <dbReference type="PROSITE-ProRule" id="PRU01360"/>
    </source>
</evidence>
<evidence type="ECO:0000256" key="1">
    <source>
        <dbReference type="ARBA" id="ARBA00004571"/>
    </source>
</evidence>
<dbReference type="NCBIfam" id="TIGR04057">
    <property type="entry name" value="SusC_RagA_signa"/>
    <property type="match status" value="1"/>
</dbReference>
<keyword evidence="5 7" id="KW-0472">Membrane</keyword>
<evidence type="ECO:0000256" key="2">
    <source>
        <dbReference type="ARBA" id="ARBA00022448"/>
    </source>
</evidence>
<dbReference type="EMBL" id="JAFMYV010000003">
    <property type="protein sequence ID" value="MBO0936288.1"/>
    <property type="molecule type" value="Genomic_DNA"/>
</dbReference>
<evidence type="ECO:0000256" key="6">
    <source>
        <dbReference type="ARBA" id="ARBA00023237"/>
    </source>
</evidence>
<dbReference type="Pfam" id="PF07715">
    <property type="entry name" value="Plug"/>
    <property type="match status" value="1"/>
</dbReference>
<gene>
    <name evidence="10" type="ORF">J2I47_06985</name>
</gene>
<dbReference type="GO" id="GO:0009279">
    <property type="term" value="C:cell outer membrane"/>
    <property type="evidence" value="ECO:0007669"/>
    <property type="project" value="UniProtKB-SubCell"/>
</dbReference>
<dbReference type="Pfam" id="PF13715">
    <property type="entry name" value="CarbopepD_reg_2"/>
    <property type="match status" value="1"/>
</dbReference>